<sequence length="238" mass="26313">MSLLTIFDTDPNAKPKPKPDFSDDTVGRFHSGRQVDDVPEALSEWRITTGDMVVAQSVAQLFGGEPIENEGSTSENFIDVFTERETVPVILDGPEAIYADLKLWNRNKLVHHCDGTKFLSPDEKKGMACHCPELFAERKAAAKDFMGPSPSITVTFRLADDPELGVFKFQSGSWVMASVLHEYENALGAIGGPALAELTLELVEFTIKKGKNKGLNVSYYKPVIKVLKSYDEAITDER</sequence>
<comment type="caution">
    <text evidence="2">The sequence shown here is derived from an EMBL/GenBank/DDBJ whole genome shotgun (WGS) entry which is preliminary data.</text>
</comment>
<feature type="region of interest" description="Disordered" evidence="1">
    <location>
        <begin position="8"/>
        <end position="27"/>
    </location>
</feature>
<evidence type="ECO:0000313" key="2">
    <source>
        <dbReference type="EMBL" id="OKH90463.1"/>
    </source>
</evidence>
<name>A0A1Q4UY62_9ACTN</name>
<dbReference type="EMBL" id="LFBV01000012">
    <property type="protein sequence ID" value="OKH90463.1"/>
    <property type="molecule type" value="Genomic_DNA"/>
</dbReference>
<reference evidence="2 3" key="1">
    <citation type="submission" date="2015-06" db="EMBL/GenBank/DDBJ databases">
        <title>Cloning and characterization of the uncialamcin biosynthetic gene cluster.</title>
        <authorList>
            <person name="Yan X."/>
            <person name="Huang T."/>
            <person name="Ge H."/>
            <person name="Shen B."/>
        </authorList>
    </citation>
    <scope>NUCLEOTIDE SEQUENCE [LARGE SCALE GENOMIC DNA]</scope>
    <source>
        <strain evidence="2 3">DCA2648</strain>
    </source>
</reference>
<dbReference type="InterPro" id="IPR043991">
    <property type="entry name" value="Gp3-like"/>
</dbReference>
<organism evidence="2 3">
    <name type="scientific">Streptomyces uncialis</name>
    <dbReference type="NCBI Taxonomy" id="1048205"/>
    <lineage>
        <taxon>Bacteria</taxon>
        <taxon>Bacillati</taxon>
        <taxon>Actinomycetota</taxon>
        <taxon>Actinomycetes</taxon>
        <taxon>Kitasatosporales</taxon>
        <taxon>Streptomycetaceae</taxon>
        <taxon>Streptomyces</taxon>
    </lineage>
</organism>
<dbReference type="RefSeq" id="WP_073795472.1">
    <property type="nucleotide sequence ID" value="NZ_LFBV01000012.1"/>
</dbReference>
<protein>
    <submittedName>
        <fullName evidence="2">Uncharacterized protein</fullName>
    </submittedName>
</protein>
<evidence type="ECO:0000313" key="3">
    <source>
        <dbReference type="Proteomes" id="UP000186455"/>
    </source>
</evidence>
<proteinExistence type="predicted"/>
<dbReference type="AlphaFoldDB" id="A0A1Q4UY62"/>
<dbReference type="Pfam" id="PF18897">
    <property type="entry name" value="Gp3-like"/>
    <property type="match status" value="1"/>
</dbReference>
<gene>
    <name evidence="2" type="ORF">AB852_35440</name>
</gene>
<accession>A0A1Q4UY62</accession>
<evidence type="ECO:0000256" key="1">
    <source>
        <dbReference type="SAM" id="MobiDB-lite"/>
    </source>
</evidence>
<feature type="compositionally biased region" description="Basic and acidic residues" evidence="1">
    <location>
        <begin position="11"/>
        <end position="27"/>
    </location>
</feature>
<dbReference type="Proteomes" id="UP000186455">
    <property type="component" value="Unassembled WGS sequence"/>
</dbReference>
<dbReference type="STRING" id="1048205.AB852_35440"/>
<keyword evidence="3" id="KW-1185">Reference proteome</keyword>